<dbReference type="Pfam" id="PF12796">
    <property type="entry name" value="Ank_2"/>
    <property type="match status" value="1"/>
</dbReference>
<dbReference type="PANTHER" id="PTHR24201">
    <property type="entry name" value="ANK_REP_REGION DOMAIN-CONTAINING PROTEIN"/>
    <property type="match status" value="1"/>
</dbReference>
<accession>A0ABM0JBB4</accession>
<dbReference type="Gene3D" id="1.25.40.20">
    <property type="entry name" value="Ankyrin repeat-containing domain"/>
    <property type="match status" value="1"/>
</dbReference>
<keyword evidence="1" id="KW-0677">Repeat</keyword>
<keyword evidence="2 3" id="KW-0040">ANK repeat</keyword>
<dbReference type="RefSeq" id="XP_005089734.1">
    <property type="nucleotide sequence ID" value="XM_005089677.3"/>
</dbReference>
<gene>
    <name evidence="5" type="primary">LOC101845053</name>
</gene>
<dbReference type="SUPFAM" id="SSF48403">
    <property type="entry name" value="Ankyrin repeat"/>
    <property type="match status" value="1"/>
</dbReference>
<keyword evidence="4" id="KW-1185">Reference proteome</keyword>
<dbReference type="InterPro" id="IPR002110">
    <property type="entry name" value="Ankyrin_rpt"/>
</dbReference>
<evidence type="ECO:0000313" key="5">
    <source>
        <dbReference type="RefSeq" id="XP_005089734.1"/>
    </source>
</evidence>
<evidence type="ECO:0000256" key="3">
    <source>
        <dbReference type="PROSITE-ProRule" id="PRU00023"/>
    </source>
</evidence>
<dbReference type="PROSITE" id="PS50088">
    <property type="entry name" value="ANK_REPEAT"/>
    <property type="match status" value="1"/>
</dbReference>
<feature type="repeat" description="ANK" evidence="3">
    <location>
        <begin position="88"/>
        <end position="120"/>
    </location>
</feature>
<dbReference type="InterPro" id="IPR050776">
    <property type="entry name" value="Ank_Repeat/CDKN_Inhibitor"/>
</dbReference>
<evidence type="ECO:0000256" key="1">
    <source>
        <dbReference type="ARBA" id="ARBA00022737"/>
    </source>
</evidence>
<dbReference type="GeneID" id="101845053"/>
<dbReference type="PANTHER" id="PTHR24201:SF15">
    <property type="entry name" value="ANKYRIN REPEAT DOMAIN-CONTAINING PROTEIN 66"/>
    <property type="match status" value="1"/>
</dbReference>
<reference evidence="5" key="1">
    <citation type="submission" date="2025-08" db="UniProtKB">
        <authorList>
            <consortium name="RefSeq"/>
        </authorList>
    </citation>
    <scope>IDENTIFICATION</scope>
</reference>
<sequence>MADDDKVLQDLQTYLSQAKGRNAHVSTLARQGNDKLVQDFLTDDIKVQSTGPFAKKTQLYVASFWGIKDSVNQLLEAGTNPNLQNEETLWTPLHAAAFQEHGPVVMSLLEYGAQPELPDAYHRTPADFASASDKIWPFFAALDVPRTSRGELVEKGILRPGSGLRQQRELGHGINMAEYKPAARHGGDEGNSYLAAMSGDVLADETEPQLRVNGMNSSQPQYSIWK</sequence>
<evidence type="ECO:0000313" key="4">
    <source>
        <dbReference type="Proteomes" id="UP000694888"/>
    </source>
</evidence>
<dbReference type="Proteomes" id="UP000694888">
    <property type="component" value="Unplaced"/>
</dbReference>
<evidence type="ECO:0000256" key="2">
    <source>
        <dbReference type="ARBA" id="ARBA00023043"/>
    </source>
</evidence>
<protein>
    <submittedName>
        <fullName evidence="5">Ankyrin-2</fullName>
    </submittedName>
</protein>
<organism evidence="4 5">
    <name type="scientific">Aplysia californica</name>
    <name type="common">California sea hare</name>
    <dbReference type="NCBI Taxonomy" id="6500"/>
    <lineage>
        <taxon>Eukaryota</taxon>
        <taxon>Metazoa</taxon>
        <taxon>Spiralia</taxon>
        <taxon>Lophotrochozoa</taxon>
        <taxon>Mollusca</taxon>
        <taxon>Gastropoda</taxon>
        <taxon>Heterobranchia</taxon>
        <taxon>Euthyneura</taxon>
        <taxon>Tectipleura</taxon>
        <taxon>Aplysiida</taxon>
        <taxon>Aplysioidea</taxon>
        <taxon>Aplysiidae</taxon>
        <taxon>Aplysia</taxon>
    </lineage>
</organism>
<proteinExistence type="predicted"/>
<name>A0ABM0JBB4_APLCA</name>
<dbReference type="InterPro" id="IPR036770">
    <property type="entry name" value="Ankyrin_rpt-contain_sf"/>
</dbReference>